<dbReference type="InterPro" id="IPR014710">
    <property type="entry name" value="RmlC-like_jellyroll"/>
</dbReference>
<name>A0ABX1X233_9BACL</name>
<evidence type="ECO:0000256" key="1">
    <source>
        <dbReference type="ARBA" id="ARBA00023015"/>
    </source>
</evidence>
<dbReference type="PROSITE" id="PS01124">
    <property type="entry name" value="HTH_ARAC_FAMILY_2"/>
    <property type="match status" value="1"/>
</dbReference>
<dbReference type="SMART" id="SM00342">
    <property type="entry name" value="HTH_ARAC"/>
    <property type="match status" value="1"/>
</dbReference>
<dbReference type="InterPro" id="IPR018060">
    <property type="entry name" value="HTH_AraC"/>
</dbReference>
<keyword evidence="6" id="KW-1185">Reference proteome</keyword>
<dbReference type="PANTHER" id="PTHR43280:SF2">
    <property type="entry name" value="HTH-TYPE TRANSCRIPTIONAL REGULATOR EXSA"/>
    <property type="match status" value="1"/>
</dbReference>
<dbReference type="EMBL" id="WHNY01000004">
    <property type="protein sequence ID" value="NOU62437.1"/>
    <property type="molecule type" value="Genomic_DNA"/>
</dbReference>
<dbReference type="Gene3D" id="1.10.10.60">
    <property type="entry name" value="Homeodomain-like"/>
    <property type="match status" value="2"/>
</dbReference>
<evidence type="ECO:0000256" key="2">
    <source>
        <dbReference type="ARBA" id="ARBA00023125"/>
    </source>
</evidence>
<dbReference type="SUPFAM" id="SSF46689">
    <property type="entry name" value="Homeodomain-like"/>
    <property type="match status" value="2"/>
</dbReference>
<keyword evidence="3" id="KW-0804">Transcription</keyword>
<dbReference type="Proteomes" id="UP000653578">
    <property type="component" value="Unassembled WGS sequence"/>
</dbReference>
<dbReference type="InterPro" id="IPR013096">
    <property type="entry name" value="Cupin_2"/>
</dbReference>
<dbReference type="Pfam" id="PF07883">
    <property type="entry name" value="Cupin_2"/>
    <property type="match status" value="1"/>
</dbReference>
<proteinExistence type="predicted"/>
<evidence type="ECO:0000313" key="6">
    <source>
        <dbReference type="Proteomes" id="UP000653578"/>
    </source>
</evidence>
<dbReference type="Gene3D" id="2.60.120.10">
    <property type="entry name" value="Jelly Rolls"/>
    <property type="match status" value="1"/>
</dbReference>
<comment type="caution">
    <text evidence="5">The sequence shown here is derived from an EMBL/GenBank/DDBJ whole genome shotgun (WGS) entry which is preliminary data.</text>
</comment>
<accession>A0ABX1X233</accession>
<dbReference type="Pfam" id="PF12833">
    <property type="entry name" value="HTH_18"/>
    <property type="match status" value="1"/>
</dbReference>
<evidence type="ECO:0000313" key="5">
    <source>
        <dbReference type="EMBL" id="NOU62437.1"/>
    </source>
</evidence>
<feature type="domain" description="HTH araC/xylS-type" evidence="4">
    <location>
        <begin position="206"/>
        <end position="303"/>
    </location>
</feature>
<evidence type="ECO:0000256" key="3">
    <source>
        <dbReference type="ARBA" id="ARBA00023163"/>
    </source>
</evidence>
<dbReference type="SUPFAM" id="SSF51215">
    <property type="entry name" value="Regulatory protein AraC"/>
    <property type="match status" value="1"/>
</dbReference>
<evidence type="ECO:0000259" key="4">
    <source>
        <dbReference type="PROSITE" id="PS01124"/>
    </source>
</evidence>
<dbReference type="PROSITE" id="PS00041">
    <property type="entry name" value="HTH_ARAC_FAMILY_1"/>
    <property type="match status" value="1"/>
</dbReference>
<keyword evidence="2" id="KW-0238">DNA-binding</keyword>
<organism evidence="5 6">
    <name type="scientific">Paenibacillus plantarum</name>
    <dbReference type="NCBI Taxonomy" id="2654975"/>
    <lineage>
        <taxon>Bacteria</taxon>
        <taxon>Bacillati</taxon>
        <taxon>Bacillota</taxon>
        <taxon>Bacilli</taxon>
        <taxon>Bacillales</taxon>
        <taxon>Paenibacillaceae</taxon>
        <taxon>Paenibacillus</taxon>
    </lineage>
</organism>
<reference evidence="5 6" key="1">
    <citation type="submission" date="2019-10" db="EMBL/GenBank/DDBJ databases">
        <title>Description of Paenibacillus humi sp. nov.</title>
        <authorList>
            <person name="Carlier A."/>
            <person name="Qi S."/>
        </authorList>
    </citation>
    <scope>NUCLEOTIDE SEQUENCE [LARGE SCALE GENOMIC DNA]</scope>
    <source>
        <strain evidence="5 6">LMG 31461</strain>
    </source>
</reference>
<dbReference type="PANTHER" id="PTHR43280">
    <property type="entry name" value="ARAC-FAMILY TRANSCRIPTIONAL REGULATOR"/>
    <property type="match status" value="1"/>
</dbReference>
<sequence>MLFLCKKQLQLHSERGVIFVILENYAVAPFIRIAGYAVRPPFILGERNLLDYILFYVQEGQFEIQLGGDTHMLKEGDLCLFQPGDVHIIKGITPTINPYIHLDFFYNPLRESSFVTLPGQLDIAPYAAYMQPRMHDCQDLRIPFKLETAHSNKMRDLVLRMIECWQSQTYTGVMEANQLAHEWLTLIFKIYMKPQTVSVSPQPFLNWITSYFAFHISEPINVIDMAKRAGLSPSRFNVLFKQHFGTTPYQYLLHLRIEHARELLNEGVSIQKVSEYCGFTDVHHFSKTFKSIIGTSPGTYRRNKKKEWSAF</sequence>
<keyword evidence="1" id="KW-0805">Transcription regulation</keyword>
<dbReference type="InterPro" id="IPR018062">
    <property type="entry name" value="HTH_AraC-typ_CS"/>
</dbReference>
<dbReference type="InterPro" id="IPR037923">
    <property type="entry name" value="HTH-like"/>
</dbReference>
<protein>
    <submittedName>
        <fullName evidence="5">Helix-turn-helix domain-containing protein</fullName>
    </submittedName>
</protein>
<dbReference type="InterPro" id="IPR009057">
    <property type="entry name" value="Homeodomain-like_sf"/>
</dbReference>
<gene>
    <name evidence="5" type="ORF">GC096_00055</name>
</gene>